<dbReference type="GO" id="GO:0016853">
    <property type="term" value="F:isomerase activity"/>
    <property type="evidence" value="ECO:0007669"/>
    <property type="project" value="UniProtKB-KW"/>
</dbReference>
<evidence type="ECO:0000256" key="1">
    <source>
        <dbReference type="ARBA" id="ARBA00010876"/>
    </source>
</evidence>
<evidence type="ECO:0000313" key="4">
    <source>
        <dbReference type="EMBL" id="MFH6984550.1"/>
    </source>
</evidence>
<sequence>MSKPFVLFEDNHLLILSKPTSWLVQEDKTGDKTLTDWGREYIKEKYQKPGDVFLHPCHRLDRPVSGITVFARTSKALERMNKLFREDNIQKTYLAVVQGKPEHESGKLIHWLEKDGAKNMVKAYTKAKGGAKEAELDYQLLAKEKAHSLLKVLPKTGRPHQIRVQLSKMGCPIKGDLKYGYADPNTDKSIHLHAFQISFVHPVKKEPVTFTSLPHWNEFKSIIHELA</sequence>
<dbReference type="InterPro" id="IPR006145">
    <property type="entry name" value="PsdUridine_synth_RsuA/RluA"/>
</dbReference>
<comment type="caution">
    <text evidence="4">The sequence shown here is derived from an EMBL/GenBank/DDBJ whole genome shotgun (WGS) entry which is preliminary data.</text>
</comment>
<proteinExistence type="inferred from homology"/>
<keyword evidence="2 4" id="KW-0413">Isomerase</keyword>
<evidence type="ECO:0000313" key="5">
    <source>
        <dbReference type="Proteomes" id="UP001610063"/>
    </source>
</evidence>
<keyword evidence="5" id="KW-1185">Reference proteome</keyword>
<dbReference type="EMBL" id="JBIPKE010000018">
    <property type="protein sequence ID" value="MFH6984550.1"/>
    <property type="molecule type" value="Genomic_DNA"/>
</dbReference>
<dbReference type="Pfam" id="PF00849">
    <property type="entry name" value="PseudoU_synth_2"/>
    <property type="match status" value="1"/>
</dbReference>
<reference evidence="4 5" key="1">
    <citation type="journal article" date="2013" name="Int. J. Syst. Evol. Microbiol.">
        <title>Marinoscillum luteum sp. nov., isolated from marine sediment.</title>
        <authorList>
            <person name="Cha I.T."/>
            <person name="Park S.J."/>
            <person name="Kim S.J."/>
            <person name="Kim J.G."/>
            <person name="Jung M.Y."/>
            <person name="Shin K.S."/>
            <person name="Kwon K.K."/>
            <person name="Yang S.H."/>
            <person name="Seo Y.S."/>
            <person name="Rhee S.K."/>
        </authorList>
    </citation>
    <scope>NUCLEOTIDE SEQUENCE [LARGE SCALE GENOMIC DNA]</scope>
    <source>
        <strain evidence="4 5">KCTC 23939</strain>
    </source>
</reference>
<dbReference type="RefSeq" id="WP_395417934.1">
    <property type="nucleotide sequence ID" value="NZ_JBIPKE010000018.1"/>
</dbReference>
<comment type="similarity">
    <text evidence="1">Belongs to the pseudouridine synthase RluA family.</text>
</comment>
<dbReference type="InterPro" id="IPR050188">
    <property type="entry name" value="RluA_PseudoU_synthase"/>
</dbReference>
<dbReference type="SUPFAM" id="SSF55120">
    <property type="entry name" value="Pseudouridine synthase"/>
    <property type="match status" value="1"/>
</dbReference>
<feature type="domain" description="Pseudouridine synthase RsuA/RluA-like" evidence="3">
    <location>
        <begin position="12"/>
        <end position="167"/>
    </location>
</feature>
<dbReference type="PANTHER" id="PTHR21600">
    <property type="entry name" value="MITOCHONDRIAL RNA PSEUDOURIDINE SYNTHASE"/>
    <property type="match status" value="1"/>
</dbReference>
<evidence type="ECO:0000256" key="2">
    <source>
        <dbReference type="ARBA" id="ARBA00023235"/>
    </source>
</evidence>
<protein>
    <submittedName>
        <fullName evidence="4">RluA family pseudouridine synthase</fullName>
        <ecNumber evidence="4">5.4.99.-</ecNumber>
    </submittedName>
</protein>
<name>A0ABW7NA96_9BACT</name>
<accession>A0ABW7NA96</accession>
<dbReference type="PANTHER" id="PTHR21600:SF83">
    <property type="entry name" value="PSEUDOURIDYLATE SYNTHASE RPUSD4, MITOCHONDRIAL"/>
    <property type="match status" value="1"/>
</dbReference>
<dbReference type="InterPro" id="IPR020103">
    <property type="entry name" value="PsdUridine_synth_cat_dom_sf"/>
</dbReference>
<dbReference type="Gene3D" id="3.30.2350.10">
    <property type="entry name" value="Pseudouridine synthase"/>
    <property type="match status" value="1"/>
</dbReference>
<dbReference type="EC" id="5.4.99.-" evidence="4"/>
<dbReference type="CDD" id="cd02869">
    <property type="entry name" value="PseudoU_synth_RluA_like"/>
    <property type="match status" value="1"/>
</dbReference>
<organism evidence="4 5">
    <name type="scientific">Marinoscillum luteum</name>
    <dbReference type="NCBI Taxonomy" id="861051"/>
    <lineage>
        <taxon>Bacteria</taxon>
        <taxon>Pseudomonadati</taxon>
        <taxon>Bacteroidota</taxon>
        <taxon>Cytophagia</taxon>
        <taxon>Cytophagales</taxon>
        <taxon>Reichenbachiellaceae</taxon>
        <taxon>Marinoscillum</taxon>
    </lineage>
</organism>
<evidence type="ECO:0000259" key="3">
    <source>
        <dbReference type="Pfam" id="PF00849"/>
    </source>
</evidence>
<dbReference type="Proteomes" id="UP001610063">
    <property type="component" value="Unassembled WGS sequence"/>
</dbReference>
<gene>
    <name evidence="4" type="ORF">ACHKAR_13940</name>
</gene>